<dbReference type="GeneID" id="18169573"/>
<sequence length="138" mass="15221">MLTAKPFVSPEFSPVSTDYKQHRERCAALLVSWHRFAGTQTPAKRLLTSYFSIISSSHDSRANHNGRVVQFHGYPLVASPSVHSQSRLDHTGSCLFANAPVVPCHSAQTVGRLRVAIKPVGIVSFRCCTCPAEWDMVL</sequence>
<keyword evidence="2" id="KW-1185">Reference proteome</keyword>
<name>G3JQ60_CORMM</name>
<organism evidence="1 2">
    <name type="scientific">Cordyceps militaris (strain CM01)</name>
    <name type="common">Caterpillar fungus</name>
    <dbReference type="NCBI Taxonomy" id="983644"/>
    <lineage>
        <taxon>Eukaryota</taxon>
        <taxon>Fungi</taxon>
        <taxon>Dikarya</taxon>
        <taxon>Ascomycota</taxon>
        <taxon>Pezizomycotina</taxon>
        <taxon>Sordariomycetes</taxon>
        <taxon>Hypocreomycetidae</taxon>
        <taxon>Hypocreales</taxon>
        <taxon>Cordycipitaceae</taxon>
        <taxon>Cordyceps</taxon>
    </lineage>
</organism>
<proteinExistence type="predicted"/>
<dbReference type="InParanoid" id="G3JQ60"/>
<dbReference type="Proteomes" id="UP000001610">
    <property type="component" value="Unassembled WGS sequence"/>
</dbReference>
<gene>
    <name evidence="1" type="ORF">CCM_07562</name>
</gene>
<dbReference type="RefSeq" id="XP_006672766.1">
    <property type="nucleotide sequence ID" value="XM_006672703.1"/>
</dbReference>
<accession>G3JQ60</accession>
<dbReference type="EMBL" id="JH126404">
    <property type="protein sequence ID" value="EGX89311.1"/>
    <property type="molecule type" value="Genomic_DNA"/>
</dbReference>
<dbReference type="HOGENOM" id="CLU_1855176_0_0_1"/>
<dbReference type="VEuPathDB" id="FungiDB:CCM_07562"/>
<reference evidence="1 2" key="1">
    <citation type="journal article" date="2011" name="Genome Biol.">
        <title>Genome sequence of the insect pathogenic fungus Cordyceps militaris, a valued traditional Chinese medicine.</title>
        <authorList>
            <person name="Zheng P."/>
            <person name="Xia Y."/>
            <person name="Xiao G."/>
            <person name="Xiong C."/>
            <person name="Hu X."/>
            <person name="Zhang S."/>
            <person name="Zheng H."/>
            <person name="Huang Y."/>
            <person name="Zhou Y."/>
            <person name="Wang S."/>
            <person name="Zhao G.P."/>
            <person name="Liu X."/>
            <person name="St Leger R.J."/>
            <person name="Wang C."/>
        </authorList>
    </citation>
    <scope>NUCLEOTIDE SEQUENCE [LARGE SCALE GENOMIC DNA]</scope>
    <source>
        <strain evidence="1 2">CM01</strain>
    </source>
</reference>
<evidence type="ECO:0000313" key="2">
    <source>
        <dbReference type="Proteomes" id="UP000001610"/>
    </source>
</evidence>
<protein>
    <submittedName>
        <fullName evidence="1">Uncharacterized protein</fullName>
    </submittedName>
</protein>
<dbReference type="KEGG" id="cmt:CCM_07562"/>
<dbReference type="AlphaFoldDB" id="G3JQ60"/>
<evidence type="ECO:0000313" key="1">
    <source>
        <dbReference type="EMBL" id="EGX89311.1"/>
    </source>
</evidence>